<feature type="domain" description="HTH tetR-type" evidence="2">
    <location>
        <begin position="36"/>
        <end position="72"/>
    </location>
</feature>
<protein>
    <submittedName>
        <fullName evidence="3">DNA-binding transcriptional regulator, AcrR family</fullName>
    </submittedName>
</protein>
<dbReference type="Proteomes" id="UP000199340">
    <property type="component" value="Unassembled WGS sequence"/>
</dbReference>
<dbReference type="STRING" id="490829.SAMN05421850_106183"/>
<evidence type="ECO:0000313" key="3">
    <source>
        <dbReference type="EMBL" id="SDI90513.1"/>
    </source>
</evidence>
<dbReference type="AlphaFoldDB" id="A0A1G8PDC7"/>
<evidence type="ECO:0000256" key="1">
    <source>
        <dbReference type="ARBA" id="ARBA00023125"/>
    </source>
</evidence>
<reference evidence="3 4" key="1">
    <citation type="submission" date="2016-10" db="EMBL/GenBank/DDBJ databases">
        <authorList>
            <person name="de Groot N.N."/>
        </authorList>
    </citation>
    <scope>NUCLEOTIDE SEQUENCE [LARGE SCALE GENOMIC DNA]</scope>
    <source>
        <strain evidence="3 4">DSM 28010</strain>
    </source>
</reference>
<dbReference type="InterPro" id="IPR009057">
    <property type="entry name" value="Homeodomain-like_sf"/>
</dbReference>
<proteinExistence type="predicted"/>
<name>A0A1G8PDC7_9RHOB</name>
<evidence type="ECO:0000313" key="4">
    <source>
        <dbReference type="Proteomes" id="UP000199340"/>
    </source>
</evidence>
<organism evidence="3 4">
    <name type="scientific">Lutimaribacter saemankumensis</name>
    <dbReference type="NCBI Taxonomy" id="490829"/>
    <lineage>
        <taxon>Bacteria</taxon>
        <taxon>Pseudomonadati</taxon>
        <taxon>Pseudomonadota</taxon>
        <taxon>Alphaproteobacteria</taxon>
        <taxon>Rhodobacterales</taxon>
        <taxon>Roseobacteraceae</taxon>
        <taxon>Lutimaribacter</taxon>
    </lineage>
</organism>
<dbReference type="GO" id="GO:0003677">
    <property type="term" value="F:DNA binding"/>
    <property type="evidence" value="ECO:0007669"/>
    <property type="project" value="UniProtKB-KW"/>
</dbReference>
<dbReference type="InterPro" id="IPR001647">
    <property type="entry name" value="HTH_TetR"/>
</dbReference>
<accession>A0A1G8PDC7</accession>
<keyword evidence="1 3" id="KW-0238">DNA-binding</keyword>
<gene>
    <name evidence="3" type="ORF">SAMN05421850_106183</name>
</gene>
<evidence type="ECO:0000259" key="2">
    <source>
        <dbReference type="Pfam" id="PF00440"/>
    </source>
</evidence>
<sequence>MNWTFDARHSMRDPETGIAGRAAMARSSRLRKSDWLDAGLAALAKDGPDALKAEPLARALDTTKGSFYWHFADVPAFHADLIAHWTGGANSALFDAAEEADTHTAALRGMAQQIAAPAPRDPFARAEPAMRAWAASHKGAAQAIASVDAERMQVIAALLDRIGVSNREIAQLILAAANGLPKKVTGDPMGTLVDLVLALR</sequence>
<keyword evidence="4" id="KW-1185">Reference proteome</keyword>
<dbReference type="SUPFAM" id="SSF46689">
    <property type="entry name" value="Homeodomain-like"/>
    <property type="match status" value="1"/>
</dbReference>
<dbReference type="EMBL" id="FNEB01000006">
    <property type="protein sequence ID" value="SDI90513.1"/>
    <property type="molecule type" value="Genomic_DNA"/>
</dbReference>
<dbReference type="Gene3D" id="1.10.357.10">
    <property type="entry name" value="Tetracycline Repressor, domain 2"/>
    <property type="match status" value="1"/>
</dbReference>
<dbReference type="Pfam" id="PF00440">
    <property type="entry name" value="TetR_N"/>
    <property type="match status" value="1"/>
</dbReference>